<keyword evidence="9" id="KW-0418">Kinase</keyword>
<dbReference type="InterPro" id="IPR023468">
    <property type="entry name" value="Riboflavin_kinase"/>
</dbReference>
<dbReference type="GO" id="GO:0016301">
    <property type="term" value="F:kinase activity"/>
    <property type="evidence" value="ECO:0007669"/>
    <property type="project" value="UniProtKB-KW"/>
</dbReference>
<keyword evidence="5" id="KW-0547">Nucleotide-binding</keyword>
<dbReference type="SUPFAM" id="SSF82114">
    <property type="entry name" value="Riboflavin kinase-like"/>
    <property type="match status" value="1"/>
</dbReference>
<organism evidence="9 10">
    <name type="scientific">Paenibacillus provencensis</name>
    <dbReference type="NCBI Taxonomy" id="441151"/>
    <lineage>
        <taxon>Bacteria</taxon>
        <taxon>Bacillati</taxon>
        <taxon>Bacillota</taxon>
        <taxon>Bacilli</taxon>
        <taxon>Bacillales</taxon>
        <taxon>Paenibacillaceae</taxon>
        <taxon>Paenibacillus</taxon>
    </lineage>
</organism>
<keyword evidence="10" id="KW-1185">Reference proteome</keyword>
<reference evidence="10" key="1">
    <citation type="journal article" date="2019" name="Int. J. Syst. Evol. Microbiol.">
        <title>The Global Catalogue of Microorganisms (GCM) 10K type strain sequencing project: providing services to taxonomists for standard genome sequencing and annotation.</title>
        <authorList>
            <consortium name="The Broad Institute Genomics Platform"/>
            <consortium name="The Broad Institute Genome Sequencing Center for Infectious Disease"/>
            <person name="Wu L."/>
            <person name="Ma J."/>
        </authorList>
    </citation>
    <scope>NUCLEOTIDE SEQUENCE [LARGE SCALE GENOMIC DNA]</scope>
    <source>
        <strain evidence="10">CCUG 53519</strain>
    </source>
</reference>
<gene>
    <name evidence="9" type="ORF">ACFQ3J_06540</name>
</gene>
<evidence type="ECO:0000259" key="8">
    <source>
        <dbReference type="SMART" id="SM00904"/>
    </source>
</evidence>
<evidence type="ECO:0000256" key="4">
    <source>
        <dbReference type="ARBA" id="ARBA00022679"/>
    </source>
</evidence>
<keyword evidence="3" id="KW-0288">FMN</keyword>
<dbReference type="InterPro" id="IPR015865">
    <property type="entry name" value="Riboflavin_kinase_bac/euk"/>
</dbReference>
<name>A0ABW3PPN2_9BACL</name>
<dbReference type="EMBL" id="JBHTKX010000001">
    <property type="protein sequence ID" value="MFD1127827.1"/>
    <property type="molecule type" value="Genomic_DNA"/>
</dbReference>
<dbReference type="Pfam" id="PF01687">
    <property type="entry name" value="Flavokinase"/>
    <property type="match status" value="1"/>
</dbReference>
<evidence type="ECO:0000313" key="10">
    <source>
        <dbReference type="Proteomes" id="UP001597169"/>
    </source>
</evidence>
<comment type="catalytic activity">
    <reaction evidence="7">
        <text>riboflavin + ATP = FMN + ADP + H(+)</text>
        <dbReference type="Rhea" id="RHEA:14357"/>
        <dbReference type="ChEBI" id="CHEBI:15378"/>
        <dbReference type="ChEBI" id="CHEBI:30616"/>
        <dbReference type="ChEBI" id="CHEBI:57986"/>
        <dbReference type="ChEBI" id="CHEBI:58210"/>
        <dbReference type="ChEBI" id="CHEBI:456216"/>
        <dbReference type="EC" id="2.7.1.26"/>
    </reaction>
</comment>
<protein>
    <recommendedName>
        <fullName evidence="1">riboflavin kinase</fullName>
        <ecNumber evidence="1">2.7.1.26</ecNumber>
    </recommendedName>
</protein>
<evidence type="ECO:0000256" key="5">
    <source>
        <dbReference type="ARBA" id="ARBA00022741"/>
    </source>
</evidence>
<accession>A0ABW3PPN2</accession>
<evidence type="ECO:0000313" key="9">
    <source>
        <dbReference type="EMBL" id="MFD1127827.1"/>
    </source>
</evidence>
<dbReference type="Gene3D" id="2.40.30.30">
    <property type="entry name" value="Riboflavin kinase-like"/>
    <property type="match status" value="1"/>
</dbReference>
<keyword evidence="2" id="KW-0285">Flavoprotein</keyword>
<dbReference type="RefSeq" id="WP_091156659.1">
    <property type="nucleotide sequence ID" value="NZ_JBHTKX010000001.1"/>
</dbReference>
<evidence type="ECO:0000256" key="2">
    <source>
        <dbReference type="ARBA" id="ARBA00022630"/>
    </source>
</evidence>
<evidence type="ECO:0000256" key="1">
    <source>
        <dbReference type="ARBA" id="ARBA00012105"/>
    </source>
</evidence>
<comment type="caution">
    <text evidence="9">The sequence shown here is derived from an EMBL/GenBank/DDBJ whole genome shotgun (WGS) entry which is preliminary data.</text>
</comment>
<sequence length="166" mass="18805">MKYKDTTSKSMTVSTPTAVRSLVKNGDMEKVIRLYGRPYTINGTVVHGDALGRTLGYPTINLGVDADHYVPPKPGIYLGTAGIFNGDKETQHYNALISAGYRPTVDGQSYSIEAYLIDYSGDLYDRKVSLQFLKFVREEIKFDNLDLLVRQMKLDEVYARDYFRLN</sequence>
<feature type="domain" description="Riboflavin kinase" evidence="8">
    <location>
        <begin position="34"/>
        <end position="164"/>
    </location>
</feature>
<evidence type="ECO:0000256" key="3">
    <source>
        <dbReference type="ARBA" id="ARBA00022643"/>
    </source>
</evidence>
<evidence type="ECO:0000256" key="6">
    <source>
        <dbReference type="ARBA" id="ARBA00022840"/>
    </source>
</evidence>
<dbReference type="SMART" id="SM00904">
    <property type="entry name" value="Flavokinase"/>
    <property type="match status" value="1"/>
</dbReference>
<dbReference type="InterPro" id="IPR023465">
    <property type="entry name" value="Riboflavin_kinase_dom_sf"/>
</dbReference>
<dbReference type="EC" id="2.7.1.26" evidence="1"/>
<dbReference type="PANTHER" id="PTHR22749:SF6">
    <property type="entry name" value="RIBOFLAVIN KINASE"/>
    <property type="match status" value="1"/>
</dbReference>
<proteinExistence type="predicted"/>
<keyword evidence="4" id="KW-0808">Transferase</keyword>
<dbReference type="PANTHER" id="PTHR22749">
    <property type="entry name" value="RIBOFLAVIN KINASE/FMN ADENYLYLTRANSFERASE"/>
    <property type="match status" value="1"/>
</dbReference>
<evidence type="ECO:0000256" key="7">
    <source>
        <dbReference type="ARBA" id="ARBA00047880"/>
    </source>
</evidence>
<keyword evidence="6" id="KW-0067">ATP-binding</keyword>
<dbReference type="Proteomes" id="UP001597169">
    <property type="component" value="Unassembled WGS sequence"/>
</dbReference>